<dbReference type="AlphaFoldDB" id="A0A317RF58"/>
<evidence type="ECO:0000313" key="1">
    <source>
        <dbReference type="EMBL" id="PWW46268.1"/>
    </source>
</evidence>
<reference evidence="1 2" key="1">
    <citation type="submission" date="2018-05" db="EMBL/GenBank/DDBJ databases">
        <title>Genomic Encyclopedia of Type Strains, Phase IV (KMG-IV): sequencing the most valuable type-strain genomes for metagenomic binning, comparative biology and taxonomic classification.</title>
        <authorList>
            <person name="Goeker M."/>
        </authorList>
    </citation>
    <scope>NUCLEOTIDE SEQUENCE [LARGE SCALE GENOMIC DNA]</scope>
    <source>
        <strain evidence="1 2">DSM 26006</strain>
    </source>
</reference>
<dbReference type="OrthoDB" id="25954at2"/>
<dbReference type="InterPro" id="IPR009050">
    <property type="entry name" value="Globin-like_sf"/>
</dbReference>
<comment type="caution">
    <text evidence="1">The sequence shown here is derived from an EMBL/GenBank/DDBJ whole genome shotgun (WGS) entry which is preliminary data.</text>
</comment>
<protein>
    <submittedName>
        <fullName evidence="1">Hemoglobin</fullName>
    </submittedName>
</protein>
<dbReference type="SUPFAM" id="SSF46458">
    <property type="entry name" value="Globin-like"/>
    <property type="match status" value="1"/>
</dbReference>
<dbReference type="EMBL" id="QGUB01000004">
    <property type="protein sequence ID" value="PWW46268.1"/>
    <property type="molecule type" value="Genomic_DNA"/>
</dbReference>
<dbReference type="Gene3D" id="1.10.490.10">
    <property type="entry name" value="Globins"/>
    <property type="match status" value="1"/>
</dbReference>
<keyword evidence="2" id="KW-1185">Reference proteome</keyword>
<dbReference type="CDD" id="cd08916">
    <property type="entry name" value="TrHb3_P"/>
    <property type="match status" value="1"/>
</dbReference>
<proteinExistence type="predicted"/>
<dbReference type="GO" id="GO:0020037">
    <property type="term" value="F:heme binding"/>
    <property type="evidence" value="ECO:0007669"/>
    <property type="project" value="InterPro"/>
</dbReference>
<dbReference type="RefSeq" id="WP_110012219.1">
    <property type="nucleotide sequence ID" value="NZ_QGUB01000004.1"/>
</dbReference>
<organism evidence="1 2">
    <name type="scientific">Melaminivora alkalimesophila</name>
    <dbReference type="NCBI Taxonomy" id="1165852"/>
    <lineage>
        <taxon>Bacteria</taxon>
        <taxon>Pseudomonadati</taxon>
        <taxon>Pseudomonadota</taxon>
        <taxon>Betaproteobacteria</taxon>
        <taxon>Burkholderiales</taxon>
        <taxon>Comamonadaceae</taxon>
        <taxon>Melaminivora</taxon>
    </lineage>
</organism>
<dbReference type="Proteomes" id="UP000246483">
    <property type="component" value="Unassembled WGS sequence"/>
</dbReference>
<accession>A0A317RF58</accession>
<sequence>MSETASPARLHQPDADSIHRLVHDFYADVRADPVLAPVFDAAIGDHWESHLGRMVDFWSTVALGTHSFRGNVFAKHMALDGVTPAHFTAWTRLWAEHTHALFEPGVARELQAVALGIARNLFRGYFGHWPMGEIAQAAQ</sequence>
<dbReference type="GO" id="GO:0019825">
    <property type="term" value="F:oxygen binding"/>
    <property type="evidence" value="ECO:0007669"/>
    <property type="project" value="InterPro"/>
</dbReference>
<name>A0A317RF58_9BURK</name>
<dbReference type="InterPro" id="IPR012292">
    <property type="entry name" value="Globin/Proto"/>
</dbReference>
<gene>
    <name evidence="1" type="ORF">DFR36_10448</name>
</gene>
<evidence type="ECO:0000313" key="2">
    <source>
        <dbReference type="Proteomes" id="UP000246483"/>
    </source>
</evidence>